<comment type="caution">
    <text evidence="1">The sequence shown here is derived from an EMBL/GenBank/DDBJ whole genome shotgun (WGS) entry which is preliminary data.</text>
</comment>
<organism evidence="1 2">
    <name type="scientific">Paracoccus litorisediminis</name>
    <dbReference type="NCBI Taxonomy" id="2006130"/>
    <lineage>
        <taxon>Bacteria</taxon>
        <taxon>Pseudomonadati</taxon>
        <taxon>Pseudomonadota</taxon>
        <taxon>Alphaproteobacteria</taxon>
        <taxon>Rhodobacterales</taxon>
        <taxon>Paracoccaceae</taxon>
        <taxon>Paracoccus</taxon>
    </lineage>
</organism>
<keyword evidence="2" id="KW-1185">Reference proteome</keyword>
<name>A0A844HVL3_9RHOB</name>
<dbReference type="AlphaFoldDB" id="A0A844HVL3"/>
<dbReference type="RefSeq" id="WP_155042458.1">
    <property type="nucleotide sequence ID" value="NZ_JBHGCD010000043.1"/>
</dbReference>
<proteinExistence type="predicted"/>
<gene>
    <name evidence="1" type="ORF">GL300_25390</name>
</gene>
<protein>
    <submittedName>
        <fullName evidence="1">Uncharacterized protein</fullName>
    </submittedName>
</protein>
<sequence length="108" mass="12484">MTCIPFIEARFFDPDETQRAIEDRLVARLRRLRVADLSAVIPASDENDEHAPCLPLALSDRERRKVSRRVKRLLDLREAATGLSHLVRRRMIWNRRPDFGREGPGAPV</sequence>
<dbReference type="OrthoDB" id="5297432at2"/>
<dbReference type="Proteomes" id="UP000449846">
    <property type="component" value="Unassembled WGS sequence"/>
</dbReference>
<evidence type="ECO:0000313" key="1">
    <source>
        <dbReference type="EMBL" id="MTH62514.1"/>
    </source>
</evidence>
<dbReference type="EMBL" id="WMIG01000040">
    <property type="protein sequence ID" value="MTH62514.1"/>
    <property type="molecule type" value="Genomic_DNA"/>
</dbReference>
<accession>A0A844HVL3</accession>
<evidence type="ECO:0000313" key="2">
    <source>
        <dbReference type="Proteomes" id="UP000449846"/>
    </source>
</evidence>
<reference evidence="1 2" key="1">
    <citation type="submission" date="2019-11" db="EMBL/GenBank/DDBJ databases">
        <authorList>
            <person name="Dong K."/>
        </authorList>
    </citation>
    <scope>NUCLEOTIDE SEQUENCE [LARGE SCALE GENOMIC DNA]</scope>
    <source>
        <strain evidence="1 2">NBRC 112902</strain>
    </source>
</reference>